<dbReference type="AlphaFoldDB" id="A0A0D3J064"/>
<evidence type="ECO:0000313" key="3">
    <source>
        <dbReference type="EnsemblProtists" id="EOD16899"/>
    </source>
</evidence>
<dbReference type="STRING" id="2903.R1E7M5"/>
<dbReference type="RefSeq" id="XP_005769328.1">
    <property type="nucleotide sequence ID" value="XM_005769271.1"/>
</dbReference>
<dbReference type="Pfam" id="PF12697">
    <property type="entry name" value="Abhydrolase_6"/>
    <property type="match status" value="1"/>
</dbReference>
<evidence type="ECO:0000259" key="2">
    <source>
        <dbReference type="Pfam" id="PF12697"/>
    </source>
</evidence>
<protein>
    <recommendedName>
        <fullName evidence="2">AB hydrolase-1 domain-containing protein</fullName>
    </recommendedName>
</protein>
<proteinExistence type="predicted"/>
<organism evidence="3 4">
    <name type="scientific">Emiliania huxleyi (strain CCMP1516)</name>
    <dbReference type="NCBI Taxonomy" id="280463"/>
    <lineage>
        <taxon>Eukaryota</taxon>
        <taxon>Haptista</taxon>
        <taxon>Haptophyta</taxon>
        <taxon>Prymnesiophyceae</taxon>
        <taxon>Isochrysidales</taxon>
        <taxon>Noelaerhabdaceae</taxon>
        <taxon>Emiliania</taxon>
    </lineage>
</organism>
<evidence type="ECO:0000313" key="4">
    <source>
        <dbReference type="Proteomes" id="UP000013827"/>
    </source>
</evidence>
<name>A0A0D3J064_EMIH1</name>
<dbReference type="InterPro" id="IPR029058">
    <property type="entry name" value="AB_hydrolase_fold"/>
</dbReference>
<sequence>MPGGLGTAETDFGPQLRELSDSFQVVSCDPRGYGQSRPPVRDFPPDFYQRDADDAAAVMRALGHERYAVMGWSDGAIAAVMLAASQRAAVRRLVIFGGNAYMGADDADAFEAALLHLCHSLLRGSPCPSPTLPPPPARRPPPPASPSQAMRDIGGWSKRMRETHLPVYGEDLQPMWSAATDAWLGIIAKGGDVCMAQARAVECPALVLHGEKEPLPVDAAHMLAQDPICLSEHPRWFADNMADARLHVFPDGKHNIHLKYAAEVNGMVRSFAAP</sequence>
<dbReference type="HOGENOM" id="CLU_020336_50_5_1"/>
<evidence type="ECO:0000256" key="1">
    <source>
        <dbReference type="SAM" id="MobiDB-lite"/>
    </source>
</evidence>
<feature type="domain" description="AB hydrolase-1" evidence="2">
    <location>
        <begin position="15"/>
        <end position="264"/>
    </location>
</feature>
<dbReference type="GO" id="GO:0017171">
    <property type="term" value="F:serine hydrolase activity"/>
    <property type="evidence" value="ECO:0007669"/>
    <property type="project" value="TreeGrafter"/>
</dbReference>
<dbReference type="PANTHER" id="PTHR46331">
    <property type="entry name" value="VALACYCLOVIR HYDROLASE"/>
    <property type="match status" value="1"/>
</dbReference>
<dbReference type="GeneID" id="17263059"/>
<reference evidence="3" key="2">
    <citation type="submission" date="2024-10" db="UniProtKB">
        <authorList>
            <consortium name="EnsemblProtists"/>
        </authorList>
    </citation>
    <scope>IDENTIFICATION</scope>
</reference>
<reference evidence="4" key="1">
    <citation type="journal article" date="2013" name="Nature">
        <title>Pan genome of the phytoplankton Emiliania underpins its global distribution.</title>
        <authorList>
            <person name="Read B.A."/>
            <person name="Kegel J."/>
            <person name="Klute M.J."/>
            <person name="Kuo A."/>
            <person name="Lefebvre S.C."/>
            <person name="Maumus F."/>
            <person name="Mayer C."/>
            <person name="Miller J."/>
            <person name="Monier A."/>
            <person name="Salamov A."/>
            <person name="Young J."/>
            <person name="Aguilar M."/>
            <person name="Claverie J.M."/>
            <person name="Frickenhaus S."/>
            <person name="Gonzalez K."/>
            <person name="Herman E.K."/>
            <person name="Lin Y.C."/>
            <person name="Napier J."/>
            <person name="Ogata H."/>
            <person name="Sarno A.F."/>
            <person name="Shmutz J."/>
            <person name="Schroeder D."/>
            <person name="de Vargas C."/>
            <person name="Verret F."/>
            <person name="von Dassow P."/>
            <person name="Valentin K."/>
            <person name="Van de Peer Y."/>
            <person name="Wheeler G."/>
            <person name="Dacks J.B."/>
            <person name="Delwiche C.F."/>
            <person name="Dyhrman S.T."/>
            <person name="Glockner G."/>
            <person name="John U."/>
            <person name="Richards T."/>
            <person name="Worden A.Z."/>
            <person name="Zhang X."/>
            <person name="Grigoriev I.V."/>
            <person name="Allen A.E."/>
            <person name="Bidle K."/>
            <person name="Borodovsky M."/>
            <person name="Bowler C."/>
            <person name="Brownlee C."/>
            <person name="Cock J.M."/>
            <person name="Elias M."/>
            <person name="Gladyshev V.N."/>
            <person name="Groth M."/>
            <person name="Guda C."/>
            <person name="Hadaegh A."/>
            <person name="Iglesias-Rodriguez M.D."/>
            <person name="Jenkins J."/>
            <person name="Jones B.M."/>
            <person name="Lawson T."/>
            <person name="Leese F."/>
            <person name="Lindquist E."/>
            <person name="Lobanov A."/>
            <person name="Lomsadze A."/>
            <person name="Malik S.B."/>
            <person name="Marsh M.E."/>
            <person name="Mackinder L."/>
            <person name="Mock T."/>
            <person name="Mueller-Roeber B."/>
            <person name="Pagarete A."/>
            <person name="Parker M."/>
            <person name="Probert I."/>
            <person name="Quesneville H."/>
            <person name="Raines C."/>
            <person name="Rensing S.A."/>
            <person name="Riano-Pachon D.M."/>
            <person name="Richier S."/>
            <person name="Rokitta S."/>
            <person name="Shiraiwa Y."/>
            <person name="Soanes D.M."/>
            <person name="van der Giezen M."/>
            <person name="Wahlund T.M."/>
            <person name="Williams B."/>
            <person name="Wilson W."/>
            <person name="Wolfe G."/>
            <person name="Wurch L.L."/>
        </authorList>
    </citation>
    <scope>NUCLEOTIDE SEQUENCE</scope>
</reference>
<dbReference type="PaxDb" id="2903-EOD16899"/>
<dbReference type="SUPFAM" id="SSF53474">
    <property type="entry name" value="alpha/beta-Hydrolases"/>
    <property type="match status" value="1"/>
</dbReference>
<dbReference type="Proteomes" id="UP000013827">
    <property type="component" value="Unassembled WGS sequence"/>
</dbReference>
<keyword evidence="4" id="KW-1185">Reference proteome</keyword>
<accession>A0A0D3J064</accession>
<dbReference type="KEGG" id="ehx:EMIHUDRAFT_102836"/>
<dbReference type="InterPro" id="IPR000073">
    <property type="entry name" value="AB_hydrolase_1"/>
</dbReference>
<dbReference type="PANTHER" id="PTHR46331:SF2">
    <property type="entry name" value="VALACYCLOVIR HYDROLASE"/>
    <property type="match status" value="1"/>
</dbReference>
<dbReference type="eggNOG" id="KOG2984">
    <property type="taxonomic scope" value="Eukaryota"/>
</dbReference>
<dbReference type="EnsemblProtists" id="EOD16899">
    <property type="protein sequence ID" value="EOD16899"/>
    <property type="gene ID" value="EMIHUDRAFT_102836"/>
</dbReference>
<feature type="region of interest" description="Disordered" evidence="1">
    <location>
        <begin position="128"/>
        <end position="151"/>
    </location>
</feature>
<dbReference type="Gene3D" id="3.40.50.1820">
    <property type="entry name" value="alpha/beta hydrolase"/>
    <property type="match status" value="1"/>
</dbReference>
<feature type="compositionally biased region" description="Pro residues" evidence="1">
    <location>
        <begin position="128"/>
        <end position="145"/>
    </location>
</feature>